<comment type="caution">
    <text evidence="1">The sequence shown here is derived from an EMBL/GenBank/DDBJ whole genome shotgun (WGS) entry which is preliminary data.</text>
</comment>
<evidence type="ECO:0000313" key="2">
    <source>
        <dbReference type="Proteomes" id="UP001066276"/>
    </source>
</evidence>
<dbReference type="Proteomes" id="UP001066276">
    <property type="component" value="Chromosome 3_2"/>
</dbReference>
<accession>A0AAV7TI97</accession>
<reference evidence="1" key="1">
    <citation type="journal article" date="2022" name="bioRxiv">
        <title>Sequencing and chromosome-scale assembly of the giantPleurodeles waltlgenome.</title>
        <authorList>
            <person name="Brown T."/>
            <person name="Elewa A."/>
            <person name="Iarovenko S."/>
            <person name="Subramanian E."/>
            <person name="Araus A.J."/>
            <person name="Petzold A."/>
            <person name="Susuki M."/>
            <person name="Suzuki K.-i.T."/>
            <person name="Hayashi T."/>
            <person name="Toyoda A."/>
            <person name="Oliveira C."/>
            <person name="Osipova E."/>
            <person name="Leigh N.D."/>
            <person name="Simon A."/>
            <person name="Yun M.H."/>
        </authorList>
    </citation>
    <scope>NUCLEOTIDE SEQUENCE</scope>
    <source>
        <strain evidence="1">20211129_DDA</strain>
        <tissue evidence="1">Liver</tissue>
    </source>
</reference>
<keyword evidence="2" id="KW-1185">Reference proteome</keyword>
<proteinExistence type="predicted"/>
<protein>
    <submittedName>
        <fullName evidence="1">Uncharacterized protein</fullName>
    </submittedName>
</protein>
<sequence>MKLHERARAADQHRGNADDAVMLQVDRLMQAGQAAADRDWCRQYCLPVSSRRSGRFVCASVGRYPEWPLNTEQGLTGSC</sequence>
<dbReference type="EMBL" id="JANPWB010000006">
    <property type="protein sequence ID" value="KAJ1176016.1"/>
    <property type="molecule type" value="Genomic_DNA"/>
</dbReference>
<organism evidence="1 2">
    <name type="scientific">Pleurodeles waltl</name>
    <name type="common">Iberian ribbed newt</name>
    <dbReference type="NCBI Taxonomy" id="8319"/>
    <lineage>
        <taxon>Eukaryota</taxon>
        <taxon>Metazoa</taxon>
        <taxon>Chordata</taxon>
        <taxon>Craniata</taxon>
        <taxon>Vertebrata</taxon>
        <taxon>Euteleostomi</taxon>
        <taxon>Amphibia</taxon>
        <taxon>Batrachia</taxon>
        <taxon>Caudata</taxon>
        <taxon>Salamandroidea</taxon>
        <taxon>Salamandridae</taxon>
        <taxon>Pleurodelinae</taxon>
        <taxon>Pleurodeles</taxon>
    </lineage>
</organism>
<gene>
    <name evidence="1" type="ORF">NDU88_001300</name>
</gene>
<evidence type="ECO:0000313" key="1">
    <source>
        <dbReference type="EMBL" id="KAJ1176016.1"/>
    </source>
</evidence>
<dbReference type="AlphaFoldDB" id="A0AAV7TI97"/>
<name>A0AAV7TI97_PLEWA</name>